<dbReference type="PANTHER" id="PTHR24148">
    <property type="entry name" value="ANKYRIN REPEAT DOMAIN-CONTAINING PROTEIN 39 HOMOLOG-RELATED"/>
    <property type="match status" value="1"/>
</dbReference>
<feature type="domain" description="Heterokaryon incompatibility" evidence="1">
    <location>
        <begin position="53"/>
        <end position="179"/>
    </location>
</feature>
<reference evidence="2" key="1">
    <citation type="submission" date="2020-04" db="EMBL/GenBank/DDBJ databases">
        <title>Draft genome resource of the tomato pathogen Pseudocercospora fuligena.</title>
        <authorList>
            <person name="Zaccaron A."/>
        </authorList>
    </citation>
    <scope>NUCLEOTIDE SEQUENCE</scope>
    <source>
        <strain evidence="2">PF001</strain>
    </source>
</reference>
<dbReference type="OrthoDB" id="194358at2759"/>
<evidence type="ECO:0000259" key="1">
    <source>
        <dbReference type="Pfam" id="PF06985"/>
    </source>
</evidence>
<organism evidence="2 3">
    <name type="scientific">Pseudocercospora fuligena</name>
    <dbReference type="NCBI Taxonomy" id="685502"/>
    <lineage>
        <taxon>Eukaryota</taxon>
        <taxon>Fungi</taxon>
        <taxon>Dikarya</taxon>
        <taxon>Ascomycota</taxon>
        <taxon>Pezizomycotina</taxon>
        <taxon>Dothideomycetes</taxon>
        <taxon>Dothideomycetidae</taxon>
        <taxon>Mycosphaerellales</taxon>
        <taxon>Mycosphaerellaceae</taxon>
        <taxon>Pseudocercospora</taxon>
    </lineage>
</organism>
<evidence type="ECO:0000313" key="2">
    <source>
        <dbReference type="EMBL" id="KAF7197273.1"/>
    </source>
</evidence>
<dbReference type="InterPro" id="IPR010730">
    <property type="entry name" value="HET"/>
</dbReference>
<dbReference type="Proteomes" id="UP000660729">
    <property type="component" value="Unassembled WGS sequence"/>
</dbReference>
<dbReference type="PANTHER" id="PTHR24148:SF73">
    <property type="entry name" value="HET DOMAIN PROTEIN (AFU_ORTHOLOGUE AFUA_8G01020)"/>
    <property type="match status" value="1"/>
</dbReference>
<dbReference type="AlphaFoldDB" id="A0A8H6RUR3"/>
<dbReference type="Pfam" id="PF06985">
    <property type="entry name" value="HET"/>
    <property type="match status" value="1"/>
</dbReference>
<dbReference type="EMBL" id="JABCIY010000017">
    <property type="protein sequence ID" value="KAF7197273.1"/>
    <property type="molecule type" value="Genomic_DNA"/>
</dbReference>
<protein>
    <submittedName>
        <fullName evidence="2">Heterokaryon incompatibility protein 6, OR allele</fullName>
    </submittedName>
</protein>
<proteinExistence type="predicted"/>
<name>A0A8H6RUR3_9PEZI</name>
<accession>A0A8H6RUR3</accession>
<comment type="caution">
    <text evidence="2">The sequence shown here is derived from an EMBL/GenBank/DDBJ whole genome shotgun (WGS) entry which is preliminary data.</text>
</comment>
<dbReference type="InterPro" id="IPR052895">
    <property type="entry name" value="HetReg/Transcr_Mod"/>
</dbReference>
<keyword evidence="3" id="KW-1185">Reference proteome</keyword>
<evidence type="ECO:0000313" key="3">
    <source>
        <dbReference type="Proteomes" id="UP000660729"/>
    </source>
</evidence>
<gene>
    <name evidence="2" type="ORF">HII31_01384</name>
</gene>
<sequence>MSFNRNTELVRPTLQDASTQIRLLRILPTEKSASGLITCELSTTSMASAAGRYVAISYTWGEETPVVKIVVNEQVVHVRHNCWYALWQMRLHNVSDLYWIDSLCIDQESHYEKQHQVGQMGDIFSQACCAACCIGETGNDSEVLWSSKALSMLSESEAYNLLFEFSQRDYFNRLWTVQECIVPPTLWLFCGSSLPLRWDAPDGFIDKIITATSAAPYLSTTMARFQALRVARGSRLHGEPVDPCTAVRTYCPHSCYDPRDKIYGLLSFMSPTIRERLQVDYSQPLISVLSRYAGIYDVLSVEGVPSTFGESCIVGSLGNMLRSIEALLEEFQHAAPRFRSDLDAFLDLSRLCLLEYSPNSRFISLKIGSSAFAIGETLVSSFVQRDCLIDMQCSHNFCTSALADMITKTYTVSDNFVGKHWTWQDYVWSKSKTAQKLTQKIFTCQDPRQDGSRTDPQRTLCIWRSDRETVAIFSVPSDTELDDYLIPCVDNLGVGTNVQSWPDRILFLIGSQERHAHGRCIDLIGVARPYYHRGKQWPITDWLPKDMTTPSPTLWVTPETLLRAAASPGFSRMTLR</sequence>